<reference evidence="2 3" key="1">
    <citation type="journal article" date="2018" name="Mol. Biol. Evol.">
        <title>Broad Genomic Sampling Reveals a Smut Pathogenic Ancestry of the Fungal Clade Ustilaginomycotina.</title>
        <authorList>
            <person name="Kijpornyongpan T."/>
            <person name="Mondo S.J."/>
            <person name="Barry K."/>
            <person name="Sandor L."/>
            <person name="Lee J."/>
            <person name="Lipzen A."/>
            <person name="Pangilinan J."/>
            <person name="LaButti K."/>
            <person name="Hainaut M."/>
            <person name="Henrissat B."/>
            <person name="Grigoriev I.V."/>
            <person name="Spatafora J.W."/>
            <person name="Aime M.C."/>
        </authorList>
    </citation>
    <scope>NUCLEOTIDE SEQUENCE [LARGE SCALE GENOMIC DNA]</scope>
    <source>
        <strain evidence="2 3">MCA 5214</strain>
    </source>
</reference>
<keyword evidence="3" id="KW-1185">Reference proteome</keyword>
<dbReference type="EMBL" id="KZ819677">
    <property type="protein sequence ID" value="PWN25097.1"/>
    <property type="molecule type" value="Genomic_DNA"/>
</dbReference>
<dbReference type="GeneID" id="37028789"/>
<sequence>MLRLILALSSLFLALTLNKSNVEAQTGVLGKCWTKANCTGFPSLVVHQPAPSTPVNCGSFTMESNFAITVDACSDAQCKKCKALNSKQCAAGPVKCIVV</sequence>
<gene>
    <name evidence="2" type="ORF">BDZ90DRAFT_234311</name>
</gene>
<keyword evidence="1" id="KW-0732">Signal</keyword>
<proteinExistence type="predicted"/>
<organism evidence="2 3">
    <name type="scientific">Jaminaea rosea</name>
    <dbReference type="NCBI Taxonomy" id="1569628"/>
    <lineage>
        <taxon>Eukaryota</taxon>
        <taxon>Fungi</taxon>
        <taxon>Dikarya</taxon>
        <taxon>Basidiomycota</taxon>
        <taxon>Ustilaginomycotina</taxon>
        <taxon>Exobasidiomycetes</taxon>
        <taxon>Microstromatales</taxon>
        <taxon>Microstromatales incertae sedis</taxon>
        <taxon>Jaminaea</taxon>
    </lineage>
</organism>
<accession>A0A316UID4</accession>
<feature type="signal peptide" evidence="1">
    <location>
        <begin position="1"/>
        <end position="24"/>
    </location>
</feature>
<dbReference type="AlphaFoldDB" id="A0A316UID4"/>
<dbReference type="Proteomes" id="UP000245884">
    <property type="component" value="Unassembled WGS sequence"/>
</dbReference>
<evidence type="ECO:0000256" key="1">
    <source>
        <dbReference type="SAM" id="SignalP"/>
    </source>
</evidence>
<dbReference type="RefSeq" id="XP_025359709.1">
    <property type="nucleotide sequence ID" value="XM_025506966.1"/>
</dbReference>
<name>A0A316UID4_9BASI</name>
<feature type="chain" id="PRO_5016283334" evidence="1">
    <location>
        <begin position="25"/>
        <end position="99"/>
    </location>
</feature>
<evidence type="ECO:0000313" key="3">
    <source>
        <dbReference type="Proteomes" id="UP000245884"/>
    </source>
</evidence>
<evidence type="ECO:0000313" key="2">
    <source>
        <dbReference type="EMBL" id="PWN25097.1"/>
    </source>
</evidence>
<protein>
    <submittedName>
        <fullName evidence="2">Uncharacterized protein</fullName>
    </submittedName>
</protein>